<sequence>PPGRPRLKEGPKKPPKKFRNVHVSFKKKQAVIDSFDEMGMAAALLKHFPHLRGPPLDTTRKKIYTWLKQRAHIKIAVWVHSMRKDGVPVTPQMIQIIPLETAIDVGLDECTFVARDGDAALATFSARVAQVVRDNDIDVIYNTDQTGVNYEYLPPKTLNARGDNTVWIKCGGKSKDRATAIVMADSTGKKYPLFLVLKTPASKMKAVVQKNLTLRQGFGKQLWKDVEPLQNRFQCRIYGNPTAWWNSLIGVDFLRYHFADRPDLATKKVFLLWDDFSAHFTDEVVACAAELNVVLEKIPPRFTWMCQPADVAWIRPMKSQLRKMWIDSIRRQVKNSKSQNSTFKLQAPKRPTLVQWITDAWFGLSEAIITNGFAEYKIVHQDEAVDETVETTVPADILSELVANSAVDDTIDPTDDIESTTNHEL</sequence>
<dbReference type="PANTHER" id="PTHR19303">
    <property type="entry name" value="TRANSPOSON"/>
    <property type="match status" value="1"/>
</dbReference>
<evidence type="ECO:0000259" key="1">
    <source>
        <dbReference type="Pfam" id="PF03184"/>
    </source>
</evidence>
<gene>
    <name evidence="2" type="ORF">DYB31_011651</name>
</gene>
<dbReference type="Pfam" id="PF03184">
    <property type="entry name" value="DDE_1"/>
    <property type="match status" value="1"/>
</dbReference>
<dbReference type="VEuPathDB" id="FungiDB:H257_06966"/>
<organism evidence="2 3">
    <name type="scientific">Aphanomyces astaci</name>
    <name type="common">Crayfish plague agent</name>
    <dbReference type="NCBI Taxonomy" id="112090"/>
    <lineage>
        <taxon>Eukaryota</taxon>
        <taxon>Sar</taxon>
        <taxon>Stramenopiles</taxon>
        <taxon>Oomycota</taxon>
        <taxon>Saprolegniomycetes</taxon>
        <taxon>Saprolegniales</taxon>
        <taxon>Verrucalvaceae</taxon>
        <taxon>Aphanomyces</taxon>
    </lineage>
</organism>
<dbReference type="Proteomes" id="UP000266196">
    <property type="component" value="Unassembled WGS sequence"/>
</dbReference>
<dbReference type="InterPro" id="IPR004875">
    <property type="entry name" value="DDE_SF_endonuclease_dom"/>
</dbReference>
<name>A0A397ED06_APHAT</name>
<dbReference type="AlphaFoldDB" id="A0A397ED06"/>
<protein>
    <recommendedName>
        <fullName evidence="1">DDE-1 domain-containing protein</fullName>
    </recommendedName>
</protein>
<dbReference type="GO" id="GO:0003677">
    <property type="term" value="F:DNA binding"/>
    <property type="evidence" value="ECO:0007669"/>
    <property type="project" value="TreeGrafter"/>
</dbReference>
<reference evidence="2 3" key="1">
    <citation type="submission" date="2018-08" db="EMBL/GenBank/DDBJ databases">
        <title>Aphanomyces genome sequencing and annotation.</title>
        <authorList>
            <person name="Minardi D."/>
            <person name="Oidtmann B."/>
            <person name="Van Der Giezen M."/>
            <person name="Studholme D.J."/>
        </authorList>
    </citation>
    <scope>NUCLEOTIDE SEQUENCE [LARGE SCALE GENOMIC DNA]</scope>
    <source>
        <strain evidence="2 3">197901</strain>
    </source>
</reference>
<dbReference type="GO" id="GO:0005634">
    <property type="term" value="C:nucleus"/>
    <property type="evidence" value="ECO:0007669"/>
    <property type="project" value="TreeGrafter"/>
</dbReference>
<accession>A0A397ED06</accession>
<evidence type="ECO:0000313" key="2">
    <source>
        <dbReference type="EMBL" id="RHY80821.1"/>
    </source>
</evidence>
<dbReference type="EMBL" id="QUTE01023191">
    <property type="protein sequence ID" value="RHY80821.1"/>
    <property type="molecule type" value="Genomic_DNA"/>
</dbReference>
<dbReference type="PANTHER" id="PTHR19303:SF57">
    <property type="entry name" value="HTH CENPB-TYPE DOMAIN-CONTAINING PROTEIN"/>
    <property type="match status" value="1"/>
</dbReference>
<feature type="domain" description="DDE-1" evidence="1">
    <location>
        <begin position="177"/>
        <end position="373"/>
    </location>
</feature>
<evidence type="ECO:0000313" key="3">
    <source>
        <dbReference type="Proteomes" id="UP000266196"/>
    </source>
</evidence>
<comment type="caution">
    <text evidence="2">The sequence shown here is derived from an EMBL/GenBank/DDBJ whole genome shotgun (WGS) entry which is preliminary data.</text>
</comment>
<proteinExistence type="predicted"/>
<dbReference type="InterPro" id="IPR050863">
    <property type="entry name" value="CenT-Element_Derived"/>
</dbReference>
<feature type="non-terminal residue" evidence="2">
    <location>
        <position position="1"/>
    </location>
</feature>